<organism evidence="2 3">
    <name type="scientific">Tomitella cavernea</name>
    <dbReference type="NCBI Taxonomy" id="1387982"/>
    <lineage>
        <taxon>Bacteria</taxon>
        <taxon>Bacillati</taxon>
        <taxon>Actinomycetota</taxon>
        <taxon>Actinomycetes</taxon>
        <taxon>Mycobacteriales</taxon>
        <taxon>Tomitella</taxon>
    </lineage>
</organism>
<dbReference type="InterPro" id="IPR050712">
    <property type="entry name" value="NAD(P)H-dep_reductase"/>
</dbReference>
<dbReference type="RefSeq" id="WP_242474356.1">
    <property type="nucleotide sequence ID" value="NZ_BAABKQ010000001.1"/>
</dbReference>
<evidence type="ECO:0000313" key="2">
    <source>
        <dbReference type="EMBL" id="GAA4815286.1"/>
    </source>
</evidence>
<dbReference type="EMBL" id="BAABKQ010000001">
    <property type="protein sequence ID" value="GAA4815286.1"/>
    <property type="molecule type" value="Genomic_DNA"/>
</dbReference>
<protein>
    <submittedName>
        <fullName evidence="2">NAD(P)H-dependent oxidoreductase</fullName>
    </submittedName>
</protein>
<reference evidence="3" key="1">
    <citation type="journal article" date="2019" name="Int. J. Syst. Evol. Microbiol.">
        <title>The Global Catalogue of Microorganisms (GCM) 10K type strain sequencing project: providing services to taxonomists for standard genome sequencing and annotation.</title>
        <authorList>
            <consortium name="The Broad Institute Genomics Platform"/>
            <consortium name="The Broad Institute Genome Sequencing Center for Infectious Disease"/>
            <person name="Wu L."/>
            <person name="Ma J."/>
        </authorList>
    </citation>
    <scope>NUCLEOTIDE SEQUENCE [LARGE SCALE GENOMIC DNA]</scope>
    <source>
        <strain evidence="3">JCM 18542</strain>
    </source>
</reference>
<evidence type="ECO:0000259" key="1">
    <source>
        <dbReference type="Pfam" id="PF03358"/>
    </source>
</evidence>
<name>A0ABP9CPU4_9ACTN</name>
<gene>
    <name evidence="2" type="ORF">GCM10023353_21060</name>
</gene>
<dbReference type="SUPFAM" id="SSF52218">
    <property type="entry name" value="Flavoproteins"/>
    <property type="match status" value="1"/>
</dbReference>
<dbReference type="PANTHER" id="PTHR30543:SF21">
    <property type="entry name" value="NAD(P)H-DEPENDENT FMN REDUCTASE LOT6"/>
    <property type="match status" value="1"/>
</dbReference>
<dbReference type="Pfam" id="PF03358">
    <property type="entry name" value="FMN_red"/>
    <property type="match status" value="1"/>
</dbReference>
<keyword evidence="3" id="KW-1185">Reference proteome</keyword>
<dbReference type="InterPro" id="IPR005025">
    <property type="entry name" value="FMN_Rdtase-like_dom"/>
</dbReference>
<accession>A0ABP9CPU4</accession>
<sequence>MPGASPPGLLLDRKGLHMGNAGAPKLGIIIASVRETRVGHMLGEWIAAQAREHGGFDVDVIDLAEVALPMTTSEPHHPRIGRYVNDATKAWSERIAGCQAFVIVTPEYNFGMPAPLKNALDLVSTEWNYKPVAFASYGGISGGLRSVEHAKLVVLPLRMVPVLEGIVAPMVFDQFVDGAFEPNEIQLGAAKQMFDELTRVTAALQPLQN</sequence>
<feature type="domain" description="NADPH-dependent FMN reductase-like" evidence="1">
    <location>
        <begin position="24"/>
        <end position="168"/>
    </location>
</feature>
<dbReference type="Gene3D" id="3.40.50.360">
    <property type="match status" value="1"/>
</dbReference>
<dbReference type="Proteomes" id="UP001500839">
    <property type="component" value="Unassembled WGS sequence"/>
</dbReference>
<proteinExistence type="predicted"/>
<comment type="caution">
    <text evidence="2">The sequence shown here is derived from an EMBL/GenBank/DDBJ whole genome shotgun (WGS) entry which is preliminary data.</text>
</comment>
<dbReference type="PANTHER" id="PTHR30543">
    <property type="entry name" value="CHROMATE REDUCTASE"/>
    <property type="match status" value="1"/>
</dbReference>
<evidence type="ECO:0000313" key="3">
    <source>
        <dbReference type="Proteomes" id="UP001500839"/>
    </source>
</evidence>
<dbReference type="InterPro" id="IPR029039">
    <property type="entry name" value="Flavoprotein-like_sf"/>
</dbReference>